<dbReference type="InterPro" id="IPR006680">
    <property type="entry name" value="Amidohydro-rel"/>
</dbReference>
<keyword evidence="1" id="KW-0732">Signal</keyword>
<dbReference type="Gene3D" id="3.40.50.10910">
    <property type="entry name" value="Amidohydrolase"/>
    <property type="match status" value="1"/>
</dbReference>
<dbReference type="InterPro" id="IPR051781">
    <property type="entry name" value="Metallo-dep_Hydrolase"/>
</dbReference>
<gene>
    <name evidence="3" type="ORF">VCB98_03660</name>
</gene>
<feature type="signal peptide" evidence="1">
    <location>
        <begin position="1"/>
        <end position="22"/>
    </location>
</feature>
<organism evidence="3 4">
    <name type="scientific">Natronospira elongata</name>
    <dbReference type="NCBI Taxonomy" id="3110268"/>
    <lineage>
        <taxon>Bacteria</taxon>
        <taxon>Pseudomonadati</taxon>
        <taxon>Pseudomonadota</taxon>
        <taxon>Gammaproteobacteria</taxon>
        <taxon>Natronospirales</taxon>
        <taxon>Natronospiraceae</taxon>
        <taxon>Natronospira</taxon>
    </lineage>
</organism>
<dbReference type="SUPFAM" id="SSF51556">
    <property type="entry name" value="Metallo-dependent hydrolases"/>
    <property type="match status" value="1"/>
</dbReference>
<dbReference type="InterPro" id="IPR011059">
    <property type="entry name" value="Metal-dep_hydrolase_composite"/>
</dbReference>
<evidence type="ECO:0000313" key="4">
    <source>
        <dbReference type="Proteomes" id="UP001302316"/>
    </source>
</evidence>
<dbReference type="InterPro" id="IPR032466">
    <property type="entry name" value="Metal_Hydrolase"/>
</dbReference>
<keyword evidence="4" id="KW-1185">Reference proteome</keyword>
<feature type="non-terminal residue" evidence="3">
    <location>
        <position position="234"/>
    </location>
</feature>
<reference evidence="3 4" key="1">
    <citation type="submission" date="2023-12" db="EMBL/GenBank/DDBJ databases">
        <title>Whole-genome sequencing of halo(alkali)philic microorganisms from hypersaline lakes.</title>
        <authorList>
            <person name="Sorokin D.Y."/>
            <person name="Merkel A.Y."/>
            <person name="Messina E."/>
            <person name="Yakimov M."/>
        </authorList>
    </citation>
    <scope>NUCLEOTIDE SEQUENCE [LARGE SCALE GENOMIC DNA]</scope>
    <source>
        <strain evidence="3 4">AB-CW1</strain>
    </source>
</reference>
<feature type="chain" id="PRO_5042963508" evidence="1">
    <location>
        <begin position="23"/>
        <end position="234"/>
    </location>
</feature>
<dbReference type="AlphaFoldDB" id="A0AAP6MLQ5"/>
<dbReference type="RefSeq" id="WP_346050543.1">
    <property type="nucleotide sequence ID" value="NZ_JAYGII010000004.1"/>
</dbReference>
<dbReference type="GO" id="GO:0016810">
    <property type="term" value="F:hydrolase activity, acting on carbon-nitrogen (but not peptide) bonds"/>
    <property type="evidence" value="ECO:0007669"/>
    <property type="project" value="InterPro"/>
</dbReference>
<name>A0AAP6MLQ5_9GAMM</name>
<protein>
    <submittedName>
        <fullName evidence="3">Amidohydrolase family protein</fullName>
    </submittedName>
</protein>
<dbReference type="Gene3D" id="2.30.40.10">
    <property type="entry name" value="Urease, subunit C, domain 1"/>
    <property type="match status" value="1"/>
</dbReference>
<comment type="caution">
    <text evidence="3">The sequence shown here is derived from an EMBL/GenBank/DDBJ whole genome shotgun (WGS) entry which is preliminary data.</text>
</comment>
<accession>A0AAP6MLQ5</accession>
<evidence type="ECO:0000256" key="1">
    <source>
        <dbReference type="SAM" id="SignalP"/>
    </source>
</evidence>
<dbReference type="Pfam" id="PF01979">
    <property type="entry name" value="Amidohydro_1"/>
    <property type="match status" value="1"/>
</dbReference>
<dbReference type="SUPFAM" id="SSF51338">
    <property type="entry name" value="Composite domain of metallo-dependent hydrolases"/>
    <property type="match status" value="1"/>
</dbReference>
<dbReference type="PANTHER" id="PTHR43135:SF3">
    <property type="entry name" value="ALPHA-D-RIBOSE 1-METHYLPHOSPHONATE 5-TRIPHOSPHATE DIPHOSPHATASE"/>
    <property type="match status" value="1"/>
</dbReference>
<dbReference type="EMBL" id="JAYGII010000004">
    <property type="protein sequence ID" value="MEA5444912.1"/>
    <property type="molecule type" value="Genomic_DNA"/>
</dbReference>
<evidence type="ECO:0000259" key="2">
    <source>
        <dbReference type="Pfam" id="PF01979"/>
    </source>
</evidence>
<proteinExistence type="predicted"/>
<evidence type="ECO:0000313" key="3">
    <source>
        <dbReference type="EMBL" id="MEA5444912.1"/>
    </source>
</evidence>
<sequence>MRTFFLAIIALILMALGGPGSAAEHRDIVIDQVHIIPMDEERVLRDRAVRISDGQIIEIRSAGHWQADDGIQLIDGRNGYLMPGLAEMHAHVPGEQAPMQLREDILFLYLSNGVTLARGMLGEPWHLELREGLEEGQFLGPRLITSGPSLNGNSVDSPEAGREMVRDQVEAGYDFLKIHPGLGRAEFDAIAEEANELGMAFAGHVPEDVGIYRALEAGYASIDHLDRYPRALVD</sequence>
<feature type="domain" description="Amidohydrolase-related" evidence="2">
    <location>
        <begin position="80"/>
        <end position="225"/>
    </location>
</feature>
<dbReference type="PANTHER" id="PTHR43135">
    <property type="entry name" value="ALPHA-D-RIBOSE 1-METHYLPHOSPHONATE 5-TRIPHOSPHATE DIPHOSPHATASE"/>
    <property type="match status" value="1"/>
</dbReference>
<dbReference type="Gene3D" id="3.20.20.140">
    <property type="entry name" value="Metal-dependent hydrolases"/>
    <property type="match status" value="1"/>
</dbReference>
<dbReference type="Proteomes" id="UP001302316">
    <property type="component" value="Unassembled WGS sequence"/>
</dbReference>